<dbReference type="eggNOG" id="KOG3209">
    <property type="taxonomic scope" value="Eukaryota"/>
</dbReference>
<dbReference type="OMA" id="FDACCLQ"/>
<dbReference type="PROSITE" id="PS50106">
    <property type="entry name" value="PDZ"/>
    <property type="match status" value="1"/>
</dbReference>
<evidence type="ECO:0000259" key="1">
    <source>
        <dbReference type="PROSITE" id="PS50106"/>
    </source>
</evidence>
<dbReference type="GO" id="GO:0007165">
    <property type="term" value="P:signal transduction"/>
    <property type="evidence" value="ECO:0007669"/>
    <property type="project" value="TreeGrafter"/>
</dbReference>
<reference evidence="2" key="1">
    <citation type="journal article" date="2013" name="Nature">
        <title>The genomes of four tapeworm species reveal adaptations to parasitism.</title>
        <authorList>
            <person name="Tsai I.J."/>
            <person name="Zarowiecki M."/>
            <person name="Holroyd N."/>
            <person name="Garciarrubio A."/>
            <person name="Sanchez-Flores A."/>
            <person name="Brooks K.L."/>
            <person name="Tracey A."/>
            <person name="Bobes R.J."/>
            <person name="Fragoso G."/>
            <person name="Sciutto E."/>
            <person name="Aslett M."/>
            <person name="Beasley H."/>
            <person name="Bennett H.M."/>
            <person name="Cai J."/>
            <person name="Camicia F."/>
            <person name="Clark R."/>
            <person name="Cucher M."/>
            <person name="De Silva N."/>
            <person name="Day T.A."/>
            <person name="Deplazes P."/>
            <person name="Estrada K."/>
            <person name="Fernandez C."/>
            <person name="Holland P.W."/>
            <person name="Hou J."/>
            <person name="Hu S."/>
            <person name="Huckvale T."/>
            <person name="Hung S.S."/>
            <person name="Kamenetzky L."/>
            <person name="Keane J.A."/>
            <person name="Kiss F."/>
            <person name="Koziol U."/>
            <person name="Lambert O."/>
            <person name="Liu K."/>
            <person name="Luo X."/>
            <person name="Luo Y."/>
            <person name="Macchiaroli N."/>
            <person name="Nichol S."/>
            <person name="Paps J."/>
            <person name="Parkinson J."/>
            <person name="Pouchkina-Stantcheva N."/>
            <person name="Riddiford N."/>
            <person name="Rosenzvit M."/>
            <person name="Salinas G."/>
            <person name="Wasmuth J.D."/>
            <person name="Zamanian M."/>
            <person name="Zheng Y."/>
            <person name="Cai X."/>
            <person name="Soberon X."/>
            <person name="Olson P.D."/>
            <person name="Laclette J.P."/>
            <person name="Brehm K."/>
            <person name="Berriman M."/>
            <person name="Garciarrubio A."/>
            <person name="Bobes R.J."/>
            <person name="Fragoso G."/>
            <person name="Sanchez-Flores A."/>
            <person name="Estrada K."/>
            <person name="Cevallos M.A."/>
            <person name="Morett E."/>
            <person name="Gonzalez V."/>
            <person name="Portillo T."/>
            <person name="Ochoa-Leyva A."/>
            <person name="Jose M.V."/>
            <person name="Sciutto E."/>
            <person name="Landa A."/>
            <person name="Jimenez L."/>
            <person name="Valdes V."/>
            <person name="Carrero J.C."/>
            <person name="Larralde C."/>
            <person name="Morales-Montor J."/>
            <person name="Limon-Lason J."/>
            <person name="Soberon X."/>
            <person name="Laclette J.P."/>
        </authorList>
    </citation>
    <scope>NUCLEOTIDE SEQUENCE [LARGE SCALE GENOMIC DNA]</scope>
</reference>
<keyword evidence="2" id="KW-0418">Kinase</keyword>
<keyword evidence="3" id="KW-1185">Reference proteome</keyword>
<proteinExistence type="predicted"/>
<dbReference type="OrthoDB" id="66881at2759"/>
<dbReference type="SUPFAM" id="SSF50156">
    <property type="entry name" value="PDZ domain-like"/>
    <property type="match status" value="1"/>
</dbReference>
<dbReference type="EMBL" id="LN902849">
    <property type="protein sequence ID" value="CDS36724.1"/>
    <property type="molecule type" value="Genomic_DNA"/>
</dbReference>
<sequence length="311" mass="34084">MCCCCLGWLRRRLAGSADHSTETYLTPYHGVSAAAWTAGLRRYSDETDFDACCLQHGLSRAMTPPPEEMQFYNNQFCHHQQQQLHQQQKKRAVFFPVTLFRSSRGLGFAIRRGHERDQMPFTISRVVDGGPAHLDGRLKVGDELLQINGFKTAGMSYHRVVEIIRAGGKFVRLGVRRPLLPTGEVRNFAALSSSSPPPPPPPLPVLSSARYSPLPPIPFSAPAVEPQPPPATPPPLPYLRSLELCTSSSMHNSPIESPPLLSSDISCPIYESLRCCSYGVMQTGTLSEAPCPFAADGAEKSTNVASHCTQL</sequence>
<dbReference type="InterPro" id="IPR036034">
    <property type="entry name" value="PDZ_sf"/>
</dbReference>
<evidence type="ECO:0000313" key="2">
    <source>
        <dbReference type="EMBL" id="CDS36724.1"/>
    </source>
</evidence>
<dbReference type="PANTHER" id="PTHR10316">
    <property type="entry name" value="MEMBRANE ASSOCIATED GUANYLATE KINASE-RELATED"/>
    <property type="match status" value="1"/>
</dbReference>
<dbReference type="STRING" id="6211.A0A068Y0V2"/>
<name>A0A068Y0V2_ECHMU</name>
<evidence type="ECO:0000313" key="3">
    <source>
        <dbReference type="Proteomes" id="UP000017246"/>
    </source>
</evidence>
<dbReference type="GO" id="GO:0016301">
    <property type="term" value="F:kinase activity"/>
    <property type="evidence" value="ECO:0007669"/>
    <property type="project" value="UniProtKB-KW"/>
</dbReference>
<feature type="domain" description="PDZ" evidence="1">
    <location>
        <begin position="96"/>
        <end position="179"/>
    </location>
</feature>
<dbReference type="Proteomes" id="UP000017246">
    <property type="component" value="Unassembled WGS sequence"/>
</dbReference>
<accession>A0A068Y0V2</accession>
<dbReference type="Gene3D" id="2.30.42.10">
    <property type="match status" value="1"/>
</dbReference>
<keyword evidence="2" id="KW-0808">Transferase</keyword>
<dbReference type="GO" id="GO:0005737">
    <property type="term" value="C:cytoplasm"/>
    <property type="evidence" value="ECO:0007669"/>
    <property type="project" value="TreeGrafter"/>
</dbReference>
<dbReference type="Pfam" id="PF00595">
    <property type="entry name" value="PDZ"/>
    <property type="match status" value="1"/>
</dbReference>
<dbReference type="SMART" id="SM00228">
    <property type="entry name" value="PDZ"/>
    <property type="match status" value="1"/>
</dbReference>
<reference evidence="2" key="2">
    <citation type="submission" date="2015-11" db="EMBL/GenBank/DDBJ databases">
        <authorList>
            <person name="Zhang Y."/>
            <person name="Guo Z."/>
        </authorList>
    </citation>
    <scope>NUCLEOTIDE SEQUENCE</scope>
</reference>
<gene>
    <name evidence="2" type="ORF">EmuJ_000388700</name>
</gene>
<dbReference type="AlphaFoldDB" id="A0A068Y0V2"/>
<dbReference type="PANTHER" id="PTHR10316:SF40">
    <property type="entry name" value="LD27118P"/>
    <property type="match status" value="1"/>
</dbReference>
<organism evidence="2 3">
    <name type="scientific">Echinococcus multilocularis</name>
    <name type="common">Fox tapeworm</name>
    <dbReference type="NCBI Taxonomy" id="6211"/>
    <lineage>
        <taxon>Eukaryota</taxon>
        <taxon>Metazoa</taxon>
        <taxon>Spiralia</taxon>
        <taxon>Lophotrochozoa</taxon>
        <taxon>Platyhelminthes</taxon>
        <taxon>Cestoda</taxon>
        <taxon>Eucestoda</taxon>
        <taxon>Cyclophyllidea</taxon>
        <taxon>Taeniidae</taxon>
        <taxon>Echinococcus</taxon>
    </lineage>
</organism>
<protein>
    <submittedName>
        <fullName evidence="2">Membrane associated guanylate kinase ww and pdz</fullName>
    </submittedName>
</protein>
<dbReference type="InterPro" id="IPR001478">
    <property type="entry name" value="PDZ"/>
</dbReference>